<dbReference type="EMBL" id="AEYP01038465">
    <property type="status" value="NOT_ANNOTATED_CDS"/>
    <property type="molecule type" value="Genomic_DNA"/>
</dbReference>
<proteinExistence type="predicted"/>
<reference evidence="1" key="1">
    <citation type="submission" date="2024-06" db="UniProtKB">
        <authorList>
            <consortium name="Ensembl"/>
        </authorList>
    </citation>
    <scope>IDENTIFICATION</scope>
</reference>
<sequence length="177" mass="19415">MGRLAPYCYWLLNWRRRYGPRLGLRGCRGRVLATGDHKFESRLGTSVCAPVKKLALLASTECVGYMAESHFPASLAPRYPYEVNPVKKYFTVLSTTSLKCAPLSGCPCHTQSPHPPSANPVSLIFKLHPESNHFKPSSLPPLSSVAWIPVLDFKVIEIPLGDAKGWAGELGQAAQVL</sequence>
<dbReference type="Ensembl" id="ENSMPUT00000013761.1">
    <property type="protein sequence ID" value="ENSMPUP00000013544.1"/>
    <property type="gene ID" value="ENSMPUG00000013647.1"/>
</dbReference>
<organism evidence="1">
    <name type="scientific">Mustela putorius furo</name>
    <name type="common">European domestic ferret</name>
    <name type="synonym">Mustela furo</name>
    <dbReference type="NCBI Taxonomy" id="9669"/>
    <lineage>
        <taxon>Eukaryota</taxon>
        <taxon>Metazoa</taxon>
        <taxon>Chordata</taxon>
        <taxon>Craniata</taxon>
        <taxon>Vertebrata</taxon>
        <taxon>Euteleostomi</taxon>
        <taxon>Mammalia</taxon>
        <taxon>Eutheria</taxon>
        <taxon>Laurasiatheria</taxon>
        <taxon>Carnivora</taxon>
        <taxon>Caniformia</taxon>
        <taxon>Musteloidea</taxon>
        <taxon>Mustelidae</taxon>
        <taxon>Mustelinae</taxon>
        <taxon>Mustela</taxon>
    </lineage>
</organism>
<evidence type="ECO:0000313" key="1">
    <source>
        <dbReference type="Ensembl" id="ENSMPUP00000013544.1"/>
    </source>
</evidence>
<protein>
    <submittedName>
        <fullName evidence="1">Uncharacterized protein</fullName>
    </submittedName>
</protein>
<name>M3YQD5_MUSPF</name>
<dbReference type="InParanoid" id="M3YQD5"/>
<dbReference type="AlphaFoldDB" id="M3YQD5"/>
<dbReference type="HOGENOM" id="CLU_1517439_0_0_1"/>
<accession>M3YQD5</accession>